<evidence type="ECO:0000313" key="6">
    <source>
        <dbReference type="Proteomes" id="UP001595891"/>
    </source>
</evidence>
<dbReference type="Proteomes" id="UP001595891">
    <property type="component" value="Unassembled WGS sequence"/>
</dbReference>
<dbReference type="Pfam" id="PF13276">
    <property type="entry name" value="HTH_21"/>
    <property type="match status" value="1"/>
</dbReference>
<evidence type="ECO:0000256" key="2">
    <source>
        <dbReference type="SAM" id="Coils"/>
    </source>
</evidence>
<sequence>MVMKSYPPEFKADAVALVLSRPDRTITSIARDLGVSRETLRVWVRAAQARGEGGQRAAGGVGPGKNMSAGHLPSDDVLEEENKQLKARIRELEQERDILRKAAKPFRGRDELVSRFQFVEDHKALYGVKRLCRVLQVSRSVFCRWLKGAAARLARRQADEQLAEQVRRIHVEQDGTYGSPRMTAELRAAGIVVNHKRVERVMREHGIAGLRLRRKVRTTIPEPDATPVPDLIQRDFSAELPNTRYVGDITYLPVGGGRFLYLATVVDLCSRRLAGWSIADHMRTELVVDALQAAAHTRGGRLDGAVFHSDNGAQYCSREFARACRRLGIIRSRGAVGTSADNAAAESFNASLKRETLQGAHHWPDARTARLAVFRWITRYNTVRRHSRLSQLSPIAYEGTADNLKTAA</sequence>
<dbReference type="InterPro" id="IPR001584">
    <property type="entry name" value="Integrase_cat-core"/>
</dbReference>
<dbReference type="Pfam" id="PF00665">
    <property type="entry name" value="rve"/>
    <property type="match status" value="1"/>
</dbReference>
<dbReference type="InterPro" id="IPR009057">
    <property type="entry name" value="Homeodomain-like_sf"/>
</dbReference>
<keyword evidence="6" id="KW-1185">Reference proteome</keyword>
<dbReference type="InterPro" id="IPR012337">
    <property type="entry name" value="RNaseH-like_sf"/>
</dbReference>
<organism evidence="5 6">
    <name type="scientific">Sphaerisporangium corydalis</name>
    <dbReference type="NCBI Taxonomy" id="1441875"/>
    <lineage>
        <taxon>Bacteria</taxon>
        <taxon>Bacillati</taxon>
        <taxon>Actinomycetota</taxon>
        <taxon>Actinomycetes</taxon>
        <taxon>Streptosporangiales</taxon>
        <taxon>Streptosporangiaceae</taxon>
        <taxon>Sphaerisporangium</taxon>
    </lineage>
</organism>
<dbReference type="InterPro" id="IPR025948">
    <property type="entry name" value="HTH-like_dom"/>
</dbReference>
<dbReference type="NCBIfam" id="NF033516">
    <property type="entry name" value="transpos_IS3"/>
    <property type="match status" value="1"/>
</dbReference>
<dbReference type="SUPFAM" id="SSF46689">
    <property type="entry name" value="Homeodomain-like"/>
    <property type="match status" value="1"/>
</dbReference>
<dbReference type="PANTHER" id="PTHR46889">
    <property type="entry name" value="TRANSPOSASE INSF FOR INSERTION SEQUENCE IS3B-RELATED"/>
    <property type="match status" value="1"/>
</dbReference>
<dbReference type="InterPro" id="IPR002514">
    <property type="entry name" value="Transposase_8"/>
</dbReference>
<protein>
    <submittedName>
        <fullName evidence="5">IS3 family transposase</fullName>
    </submittedName>
</protein>
<dbReference type="Gene3D" id="1.10.10.60">
    <property type="entry name" value="Homeodomain-like"/>
    <property type="match status" value="1"/>
</dbReference>
<dbReference type="InterPro" id="IPR050900">
    <property type="entry name" value="Transposase_IS3/IS150/IS904"/>
</dbReference>
<keyword evidence="2" id="KW-0175">Coiled coil</keyword>
<feature type="region of interest" description="Disordered" evidence="3">
    <location>
        <begin position="54"/>
        <end position="73"/>
    </location>
</feature>
<comment type="caution">
    <text evidence="5">The sequence shown here is derived from an EMBL/GenBank/DDBJ whole genome shotgun (WGS) entry which is preliminary data.</text>
</comment>
<name>A0ABV9ES74_9ACTN</name>
<evidence type="ECO:0000259" key="4">
    <source>
        <dbReference type="PROSITE" id="PS50994"/>
    </source>
</evidence>
<evidence type="ECO:0000256" key="1">
    <source>
        <dbReference type="ARBA" id="ARBA00002286"/>
    </source>
</evidence>
<evidence type="ECO:0000313" key="5">
    <source>
        <dbReference type="EMBL" id="MFC4592517.1"/>
    </source>
</evidence>
<feature type="compositionally biased region" description="Gly residues" evidence="3">
    <location>
        <begin position="54"/>
        <end position="63"/>
    </location>
</feature>
<gene>
    <name evidence="5" type="ORF">ACFO8L_40975</name>
</gene>
<proteinExistence type="predicted"/>
<feature type="coiled-coil region" evidence="2">
    <location>
        <begin position="75"/>
        <end position="102"/>
    </location>
</feature>
<comment type="function">
    <text evidence="1">Involved in the transposition of the insertion sequence.</text>
</comment>
<dbReference type="RefSeq" id="WP_262850837.1">
    <property type="nucleotide sequence ID" value="NZ_JANZYP010000121.1"/>
</dbReference>
<feature type="domain" description="Integrase catalytic" evidence="4">
    <location>
        <begin position="237"/>
        <end position="402"/>
    </location>
</feature>
<dbReference type="Pfam" id="PF13333">
    <property type="entry name" value="rve_2"/>
    <property type="match status" value="1"/>
</dbReference>
<dbReference type="Gene3D" id="3.30.420.10">
    <property type="entry name" value="Ribonuclease H-like superfamily/Ribonuclease H"/>
    <property type="match status" value="1"/>
</dbReference>
<dbReference type="InterPro" id="IPR036397">
    <property type="entry name" value="RNaseH_sf"/>
</dbReference>
<dbReference type="EMBL" id="JBHSFN010000058">
    <property type="protein sequence ID" value="MFC4592517.1"/>
    <property type="molecule type" value="Genomic_DNA"/>
</dbReference>
<evidence type="ECO:0000256" key="3">
    <source>
        <dbReference type="SAM" id="MobiDB-lite"/>
    </source>
</evidence>
<accession>A0ABV9ES74</accession>
<reference evidence="6" key="1">
    <citation type="journal article" date="2019" name="Int. J. Syst. Evol. Microbiol.">
        <title>The Global Catalogue of Microorganisms (GCM) 10K type strain sequencing project: providing services to taxonomists for standard genome sequencing and annotation.</title>
        <authorList>
            <consortium name="The Broad Institute Genomics Platform"/>
            <consortium name="The Broad Institute Genome Sequencing Center for Infectious Disease"/>
            <person name="Wu L."/>
            <person name="Ma J."/>
        </authorList>
    </citation>
    <scope>NUCLEOTIDE SEQUENCE [LARGE SCALE GENOMIC DNA]</scope>
    <source>
        <strain evidence="6">CCUG 49560</strain>
    </source>
</reference>
<dbReference type="PANTHER" id="PTHR46889:SF4">
    <property type="entry name" value="TRANSPOSASE INSO FOR INSERTION SEQUENCE ELEMENT IS911B-RELATED"/>
    <property type="match status" value="1"/>
</dbReference>
<dbReference type="PROSITE" id="PS50994">
    <property type="entry name" value="INTEGRASE"/>
    <property type="match status" value="1"/>
</dbReference>
<dbReference type="SUPFAM" id="SSF53098">
    <property type="entry name" value="Ribonuclease H-like"/>
    <property type="match status" value="1"/>
</dbReference>
<dbReference type="Pfam" id="PF01527">
    <property type="entry name" value="HTH_Tnp_1"/>
    <property type="match status" value="1"/>
</dbReference>
<dbReference type="InterPro" id="IPR048020">
    <property type="entry name" value="Transpos_IS3"/>
</dbReference>